<reference evidence="4 5" key="1">
    <citation type="submission" date="2019-01" db="EMBL/GenBank/DDBJ databases">
        <title>Sequencing of cultivated peanut Arachis hypogaea provides insights into genome evolution and oil improvement.</title>
        <authorList>
            <person name="Chen X."/>
        </authorList>
    </citation>
    <scope>NUCLEOTIDE SEQUENCE [LARGE SCALE GENOMIC DNA]</scope>
    <source>
        <strain evidence="5">cv. Fuhuasheng</strain>
        <tissue evidence="4">Leaves</tissue>
    </source>
</reference>
<keyword evidence="5" id="KW-1185">Reference proteome</keyword>
<dbReference type="GO" id="GO:0008270">
    <property type="term" value="F:zinc ion binding"/>
    <property type="evidence" value="ECO:0007669"/>
    <property type="project" value="UniProtKB-KW"/>
</dbReference>
<dbReference type="CDD" id="cd16461">
    <property type="entry name" value="RING-H2_EL5-like"/>
    <property type="match status" value="1"/>
</dbReference>
<proteinExistence type="predicted"/>
<dbReference type="PROSITE" id="PS50089">
    <property type="entry name" value="ZF_RING_2"/>
    <property type="match status" value="1"/>
</dbReference>
<keyword evidence="2" id="KW-0472">Membrane</keyword>
<dbReference type="Pfam" id="PF13639">
    <property type="entry name" value="zf-RING_2"/>
    <property type="match status" value="1"/>
</dbReference>
<accession>A0A445E8N1</accession>
<keyword evidence="1" id="KW-0863">Zinc-finger</keyword>
<gene>
    <name evidence="4" type="ORF">Ahy_A02g005886</name>
</gene>
<keyword evidence="2" id="KW-0812">Transmembrane</keyword>
<comment type="caution">
    <text evidence="4">The sequence shown here is derived from an EMBL/GenBank/DDBJ whole genome shotgun (WGS) entry which is preliminary data.</text>
</comment>
<keyword evidence="1" id="KW-0479">Metal-binding</keyword>
<dbReference type="SMART" id="SM00184">
    <property type="entry name" value="RING"/>
    <property type="match status" value="1"/>
</dbReference>
<keyword evidence="2" id="KW-1133">Transmembrane helix</keyword>
<keyword evidence="1" id="KW-0862">Zinc</keyword>
<dbReference type="PANTHER" id="PTHR45676">
    <property type="entry name" value="RING-H2 FINGER PROTEIN ATL51-RELATED"/>
    <property type="match status" value="1"/>
</dbReference>
<evidence type="ECO:0000259" key="3">
    <source>
        <dbReference type="PROSITE" id="PS50089"/>
    </source>
</evidence>
<dbReference type="SMR" id="A0A445E8N1"/>
<dbReference type="InterPro" id="IPR013083">
    <property type="entry name" value="Znf_RING/FYVE/PHD"/>
</dbReference>
<name>A0A445E8N1_ARAHY</name>
<dbReference type="Gene3D" id="3.30.40.10">
    <property type="entry name" value="Zinc/RING finger domain, C3HC4 (zinc finger)"/>
    <property type="match status" value="1"/>
</dbReference>
<organism evidence="4 5">
    <name type="scientific">Arachis hypogaea</name>
    <name type="common">Peanut</name>
    <dbReference type="NCBI Taxonomy" id="3818"/>
    <lineage>
        <taxon>Eukaryota</taxon>
        <taxon>Viridiplantae</taxon>
        <taxon>Streptophyta</taxon>
        <taxon>Embryophyta</taxon>
        <taxon>Tracheophyta</taxon>
        <taxon>Spermatophyta</taxon>
        <taxon>Magnoliopsida</taxon>
        <taxon>eudicotyledons</taxon>
        <taxon>Gunneridae</taxon>
        <taxon>Pentapetalae</taxon>
        <taxon>rosids</taxon>
        <taxon>fabids</taxon>
        <taxon>Fabales</taxon>
        <taxon>Fabaceae</taxon>
        <taxon>Papilionoideae</taxon>
        <taxon>50 kb inversion clade</taxon>
        <taxon>dalbergioids sensu lato</taxon>
        <taxon>Dalbergieae</taxon>
        <taxon>Pterocarpus clade</taxon>
        <taxon>Arachis</taxon>
    </lineage>
</organism>
<evidence type="ECO:0000313" key="5">
    <source>
        <dbReference type="Proteomes" id="UP000289738"/>
    </source>
</evidence>
<dbReference type="PANTHER" id="PTHR45676:SF98">
    <property type="entry name" value="RING-TYPE E3 UBIQUITIN TRANSFERASE"/>
    <property type="match status" value="1"/>
</dbReference>
<dbReference type="InterPro" id="IPR001841">
    <property type="entry name" value="Znf_RING"/>
</dbReference>
<dbReference type="GO" id="GO:0016567">
    <property type="term" value="P:protein ubiquitination"/>
    <property type="evidence" value="ECO:0007669"/>
    <property type="project" value="TreeGrafter"/>
</dbReference>
<dbReference type="STRING" id="3818.A0A445E8N1"/>
<dbReference type="AlphaFoldDB" id="A0A445E8N1"/>
<dbReference type="SUPFAM" id="SSF57850">
    <property type="entry name" value="RING/U-box"/>
    <property type="match status" value="1"/>
</dbReference>
<dbReference type="Proteomes" id="UP000289738">
    <property type="component" value="Chromosome A02"/>
</dbReference>
<protein>
    <recommendedName>
        <fullName evidence="3">RING-type domain-containing protein</fullName>
    </recommendedName>
</protein>
<feature type="transmembrane region" description="Helical" evidence="2">
    <location>
        <begin position="20"/>
        <end position="43"/>
    </location>
</feature>
<dbReference type="EMBL" id="SDMP01000002">
    <property type="protein sequence ID" value="RYR71659.1"/>
    <property type="molecule type" value="Genomic_DNA"/>
</dbReference>
<sequence>MFMDSSEIESNNSKLYAKNGILFLTFTVLLFFLLLLIIFLHTFRHSCFPIRRRNSHRRHHRHRHAVPASNGIHPSLLTSLPTFTHPPSSPSAAGGGDSCAVCMSEFVAGDEGRVLPICRHAFHSQCIDAWLGSHSSCPLCRKPVHPVQDGSVVIEPGLEKWFPEPIWCPKKKPLEMELELEKVQKMKNSSYCINIMAL</sequence>
<evidence type="ECO:0000256" key="1">
    <source>
        <dbReference type="PROSITE-ProRule" id="PRU00175"/>
    </source>
</evidence>
<dbReference type="OrthoDB" id="8062037at2759"/>
<feature type="domain" description="RING-type" evidence="3">
    <location>
        <begin position="99"/>
        <end position="141"/>
    </location>
</feature>
<evidence type="ECO:0000313" key="4">
    <source>
        <dbReference type="EMBL" id="RYR71659.1"/>
    </source>
</evidence>
<evidence type="ECO:0000256" key="2">
    <source>
        <dbReference type="SAM" id="Phobius"/>
    </source>
</evidence>
<dbReference type="Gramene" id="arahy.Tifrunner.gnm2.ann2.Ah12g430300.1">
    <property type="protein sequence ID" value="arahy.Tifrunner.gnm2.ann2.Ah12g430300.1-CDS-1"/>
    <property type="gene ID" value="arahy.Tifrunner.gnm2.ann2.Ah12g430300"/>
</dbReference>